<dbReference type="RefSeq" id="XP_011213680.2">
    <property type="nucleotide sequence ID" value="XM_011215378.4"/>
</dbReference>
<feature type="coiled-coil region" evidence="6">
    <location>
        <begin position="1551"/>
        <end position="1578"/>
    </location>
</feature>
<dbReference type="GeneID" id="105233326"/>
<name>A0A6I9W9B4_BACDO</name>
<evidence type="ECO:0000313" key="14">
    <source>
        <dbReference type="RefSeq" id="XP_011213680.2"/>
    </source>
</evidence>
<evidence type="ECO:0000256" key="4">
    <source>
        <dbReference type="ARBA" id="ARBA00038299"/>
    </source>
</evidence>
<feature type="domain" description="Xrn1 N-terminal" evidence="8">
    <location>
        <begin position="1"/>
        <end position="226"/>
    </location>
</feature>
<accession>A0A6I9W9B4</accession>
<feature type="compositionally biased region" description="Polar residues" evidence="7">
    <location>
        <begin position="1518"/>
        <end position="1535"/>
    </location>
</feature>
<dbReference type="FunCoup" id="A0A6I9W9B4">
    <property type="interactions" value="1291"/>
</dbReference>
<evidence type="ECO:0000256" key="5">
    <source>
        <dbReference type="PIRNR" id="PIRNR006743"/>
    </source>
</evidence>
<feature type="region of interest" description="Disordered" evidence="7">
    <location>
        <begin position="1348"/>
        <end position="1449"/>
    </location>
</feature>
<organism evidence="13 14">
    <name type="scientific">Bactrocera dorsalis</name>
    <name type="common">Oriental fruit fly</name>
    <name type="synonym">Dacus dorsalis</name>
    <dbReference type="NCBI Taxonomy" id="27457"/>
    <lineage>
        <taxon>Eukaryota</taxon>
        <taxon>Metazoa</taxon>
        <taxon>Ecdysozoa</taxon>
        <taxon>Arthropoda</taxon>
        <taxon>Hexapoda</taxon>
        <taxon>Insecta</taxon>
        <taxon>Pterygota</taxon>
        <taxon>Neoptera</taxon>
        <taxon>Endopterygota</taxon>
        <taxon>Diptera</taxon>
        <taxon>Brachycera</taxon>
        <taxon>Muscomorpha</taxon>
        <taxon>Tephritoidea</taxon>
        <taxon>Tephritidae</taxon>
        <taxon>Bactrocera</taxon>
        <taxon>Bactrocera</taxon>
    </lineage>
</organism>
<dbReference type="PANTHER" id="PTHR12341:SF7">
    <property type="entry name" value="5'-3' EXORIBONUCLEASE 1"/>
    <property type="match status" value="1"/>
</dbReference>
<evidence type="ECO:0000259" key="10">
    <source>
        <dbReference type="Pfam" id="PF18129"/>
    </source>
</evidence>
<dbReference type="Gene3D" id="2.170.260.40">
    <property type="match status" value="1"/>
</dbReference>
<dbReference type="Proteomes" id="UP001652620">
    <property type="component" value="Chromosome 4"/>
</dbReference>
<keyword evidence="13" id="KW-1185">Reference proteome</keyword>
<evidence type="ECO:0000313" key="13">
    <source>
        <dbReference type="Proteomes" id="UP001652620"/>
    </source>
</evidence>
<feature type="compositionally biased region" description="Polar residues" evidence="7">
    <location>
        <begin position="1578"/>
        <end position="1598"/>
    </location>
</feature>
<feature type="region of interest" description="Disordered" evidence="7">
    <location>
        <begin position="1578"/>
        <end position="1630"/>
    </location>
</feature>
<feature type="compositionally biased region" description="Polar residues" evidence="7">
    <location>
        <begin position="1349"/>
        <end position="1358"/>
    </location>
</feature>
<dbReference type="InParanoid" id="A0A6I9W9B4"/>
<evidence type="ECO:0000256" key="3">
    <source>
        <dbReference type="ARBA" id="ARBA00022839"/>
    </source>
</evidence>
<dbReference type="InterPro" id="IPR047008">
    <property type="entry name" value="XRN1_SH3_sf"/>
</dbReference>
<dbReference type="GO" id="GO:0003723">
    <property type="term" value="F:RNA binding"/>
    <property type="evidence" value="ECO:0007669"/>
    <property type="project" value="UniProtKB-KW"/>
</dbReference>
<feature type="region of interest" description="Disordered" evidence="7">
    <location>
        <begin position="1153"/>
        <end position="1209"/>
    </location>
</feature>
<dbReference type="OrthoDB" id="372487at2759"/>
<dbReference type="InterPro" id="IPR016494">
    <property type="entry name" value="5_3_exoribonuclease_1"/>
</dbReference>
<dbReference type="GO" id="GO:0006364">
    <property type="term" value="P:rRNA processing"/>
    <property type="evidence" value="ECO:0007669"/>
    <property type="project" value="UniProtKB-KW"/>
</dbReference>
<evidence type="ECO:0000259" key="11">
    <source>
        <dbReference type="Pfam" id="PF18332"/>
    </source>
</evidence>
<evidence type="ECO:0000256" key="6">
    <source>
        <dbReference type="SAM" id="Coils"/>
    </source>
</evidence>
<feature type="region of interest" description="Disordered" evidence="7">
    <location>
        <begin position="1516"/>
        <end position="1551"/>
    </location>
</feature>
<dbReference type="GO" id="GO:0005737">
    <property type="term" value="C:cytoplasm"/>
    <property type="evidence" value="ECO:0007669"/>
    <property type="project" value="UniProtKB-SubCell"/>
</dbReference>
<keyword evidence="2 5" id="KW-0378">Hydrolase</keyword>
<dbReference type="EC" id="3.1.13.-" evidence="5"/>
<dbReference type="InterPro" id="IPR041412">
    <property type="entry name" value="Xrn1_helical"/>
</dbReference>
<feature type="coiled-coil region" evidence="6">
    <location>
        <begin position="387"/>
        <end position="421"/>
    </location>
</feature>
<dbReference type="GO" id="GO:0006353">
    <property type="term" value="P:DNA-templated transcription termination"/>
    <property type="evidence" value="ECO:0007669"/>
    <property type="project" value="UniProtKB-KW"/>
</dbReference>
<dbReference type="PANTHER" id="PTHR12341">
    <property type="entry name" value="5'-&gt;3' EXORIBONUCLEASE"/>
    <property type="match status" value="1"/>
</dbReference>
<dbReference type="Pfam" id="PF18334">
    <property type="entry name" value="XRN1_D2_D3"/>
    <property type="match status" value="1"/>
</dbReference>
<keyword evidence="3 5" id="KW-0269">Exonuclease</keyword>
<feature type="domain" description="5'-3' exoribonuclease 1 SH3-like" evidence="10">
    <location>
        <begin position="1066"/>
        <end position="1143"/>
    </location>
</feature>
<dbReference type="GO" id="GO:0000956">
    <property type="term" value="P:nuclear-transcribed mRNA catabolic process"/>
    <property type="evidence" value="ECO:0007669"/>
    <property type="project" value="InterPro"/>
</dbReference>
<keyword evidence="5" id="KW-0694">RNA-binding</keyword>
<dbReference type="InterPro" id="IPR027073">
    <property type="entry name" value="5_3_exoribonuclease"/>
</dbReference>
<dbReference type="GO" id="GO:0016075">
    <property type="term" value="P:rRNA catabolic process"/>
    <property type="evidence" value="ECO:0007669"/>
    <property type="project" value="TreeGrafter"/>
</dbReference>
<evidence type="ECO:0000259" key="12">
    <source>
        <dbReference type="Pfam" id="PF18334"/>
    </source>
</evidence>
<evidence type="ECO:0000256" key="2">
    <source>
        <dbReference type="ARBA" id="ARBA00022801"/>
    </source>
</evidence>
<dbReference type="InterPro" id="IPR041106">
    <property type="entry name" value="XRN1_D2_D3"/>
</dbReference>
<feature type="domain" description="Xrn1 helical" evidence="9">
    <location>
        <begin position="269"/>
        <end position="581"/>
    </location>
</feature>
<dbReference type="InterPro" id="IPR041385">
    <property type="entry name" value="SH3_12"/>
</dbReference>
<dbReference type="InterPro" id="IPR047007">
    <property type="entry name" value="XRN1_D1_sf"/>
</dbReference>
<dbReference type="InterPro" id="IPR040992">
    <property type="entry name" value="XRN1_D1"/>
</dbReference>
<dbReference type="Gene3D" id="1.25.40.1050">
    <property type="match status" value="1"/>
</dbReference>
<dbReference type="Gene3D" id="3.40.50.12390">
    <property type="match status" value="2"/>
</dbReference>
<dbReference type="PIRSF" id="PIRSF006743">
    <property type="entry name" value="Exonuclease_Xnr1"/>
    <property type="match status" value="1"/>
</dbReference>
<dbReference type="Pfam" id="PF18332">
    <property type="entry name" value="XRN1_D1"/>
    <property type="match status" value="1"/>
</dbReference>
<dbReference type="Gene3D" id="2.30.30.750">
    <property type="match status" value="1"/>
</dbReference>
<feature type="compositionally biased region" description="Low complexity" evidence="7">
    <location>
        <begin position="1178"/>
        <end position="1209"/>
    </location>
</feature>
<feature type="compositionally biased region" description="Pro residues" evidence="7">
    <location>
        <begin position="1439"/>
        <end position="1449"/>
    </location>
</feature>
<gene>
    <name evidence="14" type="primary">LOC105233326</name>
</gene>
<dbReference type="CDD" id="cd18673">
    <property type="entry name" value="PIN_XRN1-2-like"/>
    <property type="match status" value="1"/>
</dbReference>
<dbReference type="Pfam" id="PF03159">
    <property type="entry name" value="XRN_N"/>
    <property type="match status" value="1"/>
</dbReference>
<feature type="domain" description="5'-3' exoribonuclease 1 D1" evidence="11">
    <location>
        <begin position="642"/>
        <end position="801"/>
    </location>
</feature>
<dbReference type="GO" id="GO:0004534">
    <property type="term" value="F:5'-3' RNA exonuclease activity"/>
    <property type="evidence" value="ECO:0007669"/>
    <property type="project" value="TreeGrafter"/>
</dbReference>
<comment type="subcellular location">
    <subcellularLocation>
        <location evidence="5">Cytoplasm</location>
    </subcellularLocation>
</comment>
<evidence type="ECO:0000256" key="1">
    <source>
        <dbReference type="ARBA" id="ARBA00022722"/>
    </source>
</evidence>
<feature type="domain" description="Exoribonuclease Xrn1 D2/D3" evidence="12">
    <location>
        <begin position="812"/>
        <end position="1037"/>
    </location>
</feature>
<evidence type="ECO:0000259" key="9">
    <source>
        <dbReference type="Pfam" id="PF17846"/>
    </source>
</evidence>
<keyword evidence="6" id="KW-0175">Coiled coil</keyword>
<dbReference type="Pfam" id="PF17846">
    <property type="entry name" value="XRN_M"/>
    <property type="match status" value="1"/>
</dbReference>
<proteinExistence type="inferred from homology"/>
<keyword evidence="5" id="KW-0963">Cytoplasm</keyword>
<evidence type="ECO:0000259" key="8">
    <source>
        <dbReference type="Pfam" id="PF03159"/>
    </source>
</evidence>
<dbReference type="Pfam" id="PF18129">
    <property type="entry name" value="SH3_12"/>
    <property type="match status" value="1"/>
</dbReference>
<comment type="similarity">
    <text evidence="4 5">Belongs to the 5'-3' exonuclease family.</text>
</comment>
<protein>
    <recommendedName>
        <fullName evidence="5">5'-3' exoribonuclease 1</fullName>
        <ecNumber evidence="5">3.1.13.-</ecNumber>
    </recommendedName>
</protein>
<feature type="compositionally biased region" description="Polar residues" evidence="7">
    <location>
        <begin position="1158"/>
        <end position="1177"/>
    </location>
</feature>
<keyword evidence="1 5" id="KW-0540">Nuclease</keyword>
<dbReference type="InterPro" id="IPR004859">
    <property type="entry name" value="Xrn1_N"/>
</dbReference>
<dbReference type="GO" id="GO:0005634">
    <property type="term" value="C:nucleus"/>
    <property type="evidence" value="ECO:0007669"/>
    <property type="project" value="UniProtKB-SubCell"/>
</dbReference>
<reference evidence="14" key="1">
    <citation type="submission" date="2025-08" db="UniProtKB">
        <authorList>
            <consortium name="RefSeq"/>
        </authorList>
    </citation>
    <scope>IDENTIFICATION</scope>
    <source>
        <tissue evidence="14">Adult</tissue>
    </source>
</reference>
<evidence type="ECO:0000256" key="7">
    <source>
        <dbReference type="SAM" id="MobiDB-lite"/>
    </source>
</evidence>
<dbReference type="GO" id="GO:0006397">
    <property type="term" value="P:mRNA processing"/>
    <property type="evidence" value="ECO:0007669"/>
    <property type="project" value="UniProtKB-KW"/>
</dbReference>
<dbReference type="KEGG" id="bdr:105233326"/>
<feature type="compositionally biased region" description="Low complexity" evidence="7">
    <location>
        <begin position="1403"/>
        <end position="1428"/>
    </location>
</feature>
<sequence>MGVPKFFRYISERYPCLSELAREQSIPDFDNLYLDMNGIIHTCSHPDDSNFHFTITEETMFKDIFNYIDKLFFLIKPQKLFFMAVDGVAPRAKMNQQRSRRFRSAKDAEILEAKAKSRGEVRETERFDSNCITPGTEFMVRLQEALRYFIKSKISSDPLWQKCRVILSGHDTPGEGEHKIMDYIRYLKSQKDYDPNTRHCLYGLDADLIILGQCTHELHFVVLREEVKFGRKTKQASVEETRFFLLHLGLLREYLELEFDELKKNYDNFNISNLIDDWVLMGFLVGNDFIPHLPCMHISSNALPLLYKTYIKVYPTLGGNINVKGKLNLERLEKYFAELSNVEYEIFQENHADLKYFEAKQTKNGIDEAFDFDVNEITLDNQDADLADLIESSRQFLEDDNEDLSDEEQHLADEFETYKRNYYMNKLNQNDMNCESKREQAICYITALQWILDYYYRGVQSWDWYYPHHYAPFISDLKNFKDYKIKFNLGEPFLPFEQLLAVLPAASKDLLPAAYRELMTSTTSELLEFYPKDFETDLNGKKHEWEAVVLIPFIDEKRLLDAMKACEKNLTPAEVKRNRHGPMQQYDYHPESQGSAPGIFSLRPLYSVFCTEQQIWSKEIAVPSDKTVCVELPNAARTVFFPGFPTMKHLKYDFELKFARVRVFEQPSRSENLILKPHMRKGLDDIYTVAEKYLNQVVYTGWPHLIKSKVVGISNREKYIDAEGIKDMEPRLFQIHMKTAQEHLSTRMGIELDDFSVLVHVRVHIGTTCVCGNQGKIIVNDAWGYSVTAYPAQAVVAEIAVQKSVVTQPKKVENFFPTDSTVFFLGSPYFGSEGTVLNPMLVYECGRLKVNITVLPEPDFTAARLLQHKLERDYVNSFQVAATVSVQMRCLGRVTGTVLVVAGARRKELPENVSKVNIGLQLKFPKQQEERAGYCRRINNQWYYSSKAISLIQEYYLKYPMVFDYLSRSSERNEFCFEEDLFPEEVGERKLDEIITWLKSQDHVKADRRLCGSQTMEKEAVESVLDAIEQLKTLPVKTVKLQVKPHLLLKPDVTLANIYKPKRPVKLFDRVVVVKTTYMVPLGAKGTVIGVYPITDPNPVRMECVKSVDIFYEILFDKHLPSGNDVYGIAEERVYRVSESALLLIFAQDNKQNDMQESKPNQLPNEERSVQSNHNGFSQTQKQQQQPQTPQQSSEPSEPSGSNEPSSSNNAKITILQQSRQAEPPKALLPAQSTYKRAGAGGALDTDDFWMPAAETKVKHTVAKELALANAEQRNGKIQSKVIDSTTKGEHTTPNEMAKTENPQEQLMQKLLLGNRTAVPKTANVSDASDCQAGTQALKSLLGVGLNPATVQPQTNQKGKSDGPQPLKKQLPQPPAGWRSDAQQAQQLPPNRRPHYQAPNRPLQPIFPLQQQQQQPPQLAPQPNTLLPYGGAANRLPSQPMPPMPPPPPAHYNNMGGYYPPKMLHPPAYPMQQHTPHPPLPFQMIHPINEKPHPNATVEHVGHARSAFIPLQVLRGNAHQQAQAHVPASPQQPTPHQERQRTVSAVKGAPINTKKTNVQALQQNLNKLQIMSEASNTQNLPQNAQQLPEQASTKATSDAKNDGCSAKAEQPRRKRSPRVPKIGARFDNAQ</sequence>